<dbReference type="Proteomes" id="UP000828048">
    <property type="component" value="Chromosome 12"/>
</dbReference>
<reference evidence="1 2" key="1">
    <citation type="journal article" date="2021" name="Hortic Res">
        <title>High-quality reference genome and annotation aids understanding of berry development for evergreen blueberry (Vaccinium darrowii).</title>
        <authorList>
            <person name="Yu J."/>
            <person name="Hulse-Kemp A.M."/>
            <person name="Babiker E."/>
            <person name="Staton M."/>
        </authorList>
    </citation>
    <scope>NUCLEOTIDE SEQUENCE [LARGE SCALE GENOMIC DNA]</scope>
    <source>
        <strain evidence="2">cv. NJ 8807/NJ 8810</strain>
        <tissue evidence="1">Young leaf</tissue>
    </source>
</reference>
<proteinExistence type="predicted"/>
<name>A0ACB7ZAK3_9ERIC</name>
<sequence>MSSTTTPPQSTSAPPQQFQPPQQLQYPVMSSQPSYGGNNYGGNRTNRIPPHFVIPRTYSLPSSTSASLAHNIPLSSISLAGPSYTIASPPPPTIVSHSSPIDSSLSRLGDVERTSRRDDGDVTGGESIGSIPTIGEKGSGCNANKFG</sequence>
<evidence type="ECO:0000313" key="1">
    <source>
        <dbReference type="EMBL" id="KAH7862989.1"/>
    </source>
</evidence>
<gene>
    <name evidence="1" type="ORF">Vadar_011890</name>
</gene>
<evidence type="ECO:0000313" key="2">
    <source>
        <dbReference type="Proteomes" id="UP000828048"/>
    </source>
</evidence>
<organism evidence="1 2">
    <name type="scientific">Vaccinium darrowii</name>
    <dbReference type="NCBI Taxonomy" id="229202"/>
    <lineage>
        <taxon>Eukaryota</taxon>
        <taxon>Viridiplantae</taxon>
        <taxon>Streptophyta</taxon>
        <taxon>Embryophyta</taxon>
        <taxon>Tracheophyta</taxon>
        <taxon>Spermatophyta</taxon>
        <taxon>Magnoliopsida</taxon>
        <taxon>eudicotyledons</taxon>
        <taxon>Gunneridae</taxon>
        <taxon>Pentapetalae</taxon>
        <taxon>asterids</taxon>
        <taxon>Ericales</taxon>
        <taxon>Ericaceae</taxon>
        <taxon>Vaccinioideae</taxon>
        <taxon>Vaccinieae</taxon>
        <taxon>Vaccinium</taxon>
    </lineage>
</organism>
<comment type="caution">
    <text evidence="1">The sequence shown here is derived from an EMBL/GenBank/DDBJ whole genome shotgun (WGS) entry which is preliminary data.</text>
</comment>
<keyword evidence="2" id="KW-1185">Reference proteome</keyword>
<dbReference type="EMBL" id="CM037162">
    <property type="protein sequence ID" value="KAH7862989.1"/>
    <property type="molecule type" value="Genomic_DNA"/>
</dbReference>
<protein>
    <submittedName>
        <fullName evidence="1">Uncharacterized protein</fullName>
    </submittedName>
</protein>
<accession>A0ACB7ZAK3</accession>